<dbReference type="InterPro" id="IPR056798">
    <property type="entry name" value="ADH_Fe_C"/>
</dbReference>
<dbReference type="Proteomes" id="UP001254257">
    <property type="component" value="Unassembled WGS sequence"/>
</dbReference>
<dbReference type="InterPro" id="IPR018211">
    <property type="entry name" value="ADH_Fe_CS"/>
</dbReference>
<evidence type="ECO:0000256" key="4">
    <source>
        <dbReference type="ARBA" id="ARBA00023027"/>
    </source>
</evidence>
<dbReference type="EC" id="1.1.1.-" evidence="7"/>
<dbReference type="RefSeq" id="WP_316018390.1">
    <property type="nucleotide sequence ID" value="NZ_JAWDID010000014.1"/>
</dbReference>
<protein>
    <submittedName>
        <fullName evidence="7">Iron-containing alcohol dehydrogenase</fullName>
        <ecNumber evidence="7">1.1.1.-</ecNumber>
    </submittedName>
</protein>
<comment type="cofactor">
    <cofactor evidence="1">
        <name>Fe cation</name>
        <dbReference type="ChEBI" id="CHEBI:24875"/>
    </cofactor>
</comment>
<feature type="domain" description="Fe-containing alcohol dehydrogenase-like C-terminal" evidence="6">
    <location>
        <begin position="188"/>
        <end position="355"/>
    </location>
</feature>
<organism evidence="7 8">
    <name type="scientific">Bosea rubneri</name>
    <dbReference type="NCBI Taxonomy" id="3075434"/>
    <lineage>
        <taxon>Bacteria</taxon>
        <taxon>Pseudomonadati</taxon>
        <taxon>Pseudomonadota</taxon>
        <taxon>Alphaproteobacteria</taxon>
        <taxon>Hyphomicrobiales</taxon>
        <taxon>Boseaceae</taxon>
        <taxon>Bosea</taxon>
    </lineage>
</organism>
<gene>
    <name evidence="7" type="ORF">RKE40_11545</name>
</gene>
<dbReference type="CDD" id="cd08551">
    <property type="entry name" value="Fe-ADH"/>
    <property type="match status" value="1"/>
</dbReference>
<dbReference type="PROSITE" id="PS00913">
    <property type="entry name" value="ADH_IRON_1"/>
    <property type="match status" value="1"/>
</dbReference>
<dbReference type="Gene3D" id="3.40.50.1970">
    <property type="match status" value="1"/>
</dbReference>
<dbReference type="PANTHER" id="PTHR11496">
    <property type="entry name" value="ALCOHOL DEHYDROGENASE"/>
    <property type="match status" value="1"/>
</dbReference>
<feature type="domain" description="Alcohol dehydrogenase iron-type/glycerol dehydrogenase GldA" evidence="5">
    <location>
        <begin position="8"/>
        <end position="176"/>
    </location>
</feature>
<dbReference type="InterPro" id="IPR039697">
    <property type="entry name" value="Alcohol_dehydrogenase_Fe"/>
</dbReference>
<evidence type="ECO:0000313" key="8">
    <source>
        <dbReference type="Proteomes" id="UP001254257"/>
    </source>
</evidence>
<dbReference type="Pfam" id="PF00465">
    <property type="entry name" value="Fe-ADH"/>
    <property type="match status" value="1"/>
</dbReference>
<dbReference type="Pfam" id="PF25137">
    <property type="entry name" value="ADH_Fe_C"/>
    <property type="match status" value="1"/>
</dbReference>
<reference evidence="7 8" key="1">
    <citation type="submission" date="2023-09" db="EMBL/GenBank/DDBJ databases">
        <title>Whole genome shotgun sequencing (WGS) of Bosea sp. ZW T0_25, isolated from stored onions (Allium cepa).</title>
        <authorList>
            <person name="Stoll D.A."/>
            <person name="Huch M."/>
        </authorList>
    </citation>
    <scope>NUCLEOTIDE SEQUENCE [LARGE SCALE GENOMIC DNA]</scope>
    <source>
        <strain evidence="7 8">ZW T0_25</strain>
    </source>
</reference>
<evidence type="ECO:0000256" key="2">
    <source>
        <dbReference type="ARBA" id="ARBA00007358"/>
    </source>
</evidence>
<dbReference type="GO" id="GO:0016491">
    <property type="term" value="F:oxidoreductase activity"/>
    <property type="evidence" value="ECO:0007669"/>
    <property type="project" value="UniProtKB-KW"/>
</dbReference>
<dbReference type="EMBL" id="JAWDID010000014">
    <property type="protein sequence ID" value="MDU0340523.1"/>
    <property type="molecule type" value="Genomic_DNA"/>
</dbReference>
<comment type="caution">
    <text evidence="7">The sequence shown here is derived from an EMBL/GenBank/DDBJ whole genome shotgun (WGS) entry which is preliminary data.</text>
</comment>
<dbReference type="InterPro" id="IPR001670">
    <property type="entry name" value="ADH_Fe/GldA"/>
</dbReference>
<evidence type="ECO:0000256" key="1">
    <source>
        <dbReference type="ARBA" id="ARBA00001962"/>
    </source>
</evidence>
<name>A0ABU3S6V3_9HYPH</name>
<proteinExistence type="inferred from homology"/>
<accession>A0ABU3S6V3</accession>
<evidence type="ECO:0000313" key="7">
    <source>
        <dbReference type="EMBL" id="MDU0340523.1"/>
    </source>
</evidence>
<sequence>MIANFYMPTRLVHGPGALSRLPELVRANRINRPLVVSDPAIAATPFYGQALAALKEAGCDVATFEECWIDARLSHVDAQAERVRREDRDGIVSIGGGSVMCTGKGIAIVAPNGRSFADMTGVANFSAPALPMIMVPTTAGSGSEVSQFTLVKDETSHRKLVGGGPLSFPQVAILDPVTLETLPARAAAASAVDALTHAVEALFSSLATPLTDALALEAVRLQAGSMRRSILSDDMAARADNLLASAIANIACGNSRLGLAHTLSLPLEARLDLPHAIGVGVLIPRIVAFNAPVAPAKAEKLAVVLGARPGVDLAETVAAIRAALFALFDDIGFPTAFSPEQLPRERLAEMAEAAIPGLYGGAMPDRAVRDSDLIHQPGVRRTSVAQARAIFEQCYG</sequence>
<comment type="similarity">
    <text evidence="2">Belongs to the iron-containing alcohol dehydrogenase family.</text>
</comment>
<dbReference type="Gene3D" id="1.20.1090.10">
    <property type="entry name" value="Dehydroquinate synthase-like - alpha domain"/>
    <property type="match status" value="1"/>
</dbReference>
<evidence type="ECO:0000259" key="6">
    <source>
        <dbReference type="Pfam" id="PF25137"/>
    </source>
</evidence>
<evidence type="ECO:0000259" key="5">
    <source>
        <dbReference type="Pfam" id="PF00465"/>
    </source>
</evidence>
<keyword evidence="3 7" id="KW-0560">Oxidoreductase</keyword>
<dbReference type="PANTHER" id="PTHR11496:SF102">
    <property type="entry name" value="ALCOHOL DEHYDROGENASE 4"/>
    <property type="match status" value="1"/>
</dbReference>
<evidence type="ECO:0000256" key="3">
    <source>
        <dbReference type="ARBA" id="ARBA00023002"/>
    </source>
</evidence>
<keyword evidence="4" id="KW-0520">NAD</keyword>
<dbReference type="SUPFAM" id="SSF56796">
    <property type="entry name" value="Dehydroquinate synthase-like"/>
    <property type="match status" value="1"/>
</dbReference>
<keyword evidence="8" id="KW-1185">Reference proteome</keyword>